<dbReference type="Gene3D" id="2.70.70.10">
    <property type="entry name" value="Glucose Permease (Domain IIA)"/>
    <property type="match status" value="1"/>
</dbReference>
<keyword evidence="3" id="KW-0378">Hydrolase</keyword>
<feature type="coiled-coil region" evidence="1">
    <location>
        <begin position="197"/>
        <end position="249"/>
    </location>
</feature>
<dbReference type="AlphaFoldDB" id="A0A3B0WQK4"/>
<dbReference type="GO" id="GO:0004222">
    <property type="term" value="F:metalloendopeptidase activity"/>
    <property type="evidence" value="ECO:0007669"/>
    <property type="project" value="TreeGrafter"/>
</dbReference>
<feature type="domain" description="M23ase beta-sheet core" evidence="2">
    <location>
        <begin position="300"/>
        <end position="393"/>
    </location>
</feature>
<dbReference type="InterPro" id="IPR050570">
    <property type="entry name" value="Cell_wall_metabolism_enzyme"/>
</dbReference>
<feature type="coiled-coil region" evidence="1">
    <location>
        <begin position="43"/>
        <end position="126"/>
    </location>
</feature>
<dbReference type="FunFam" id="2.70.70.10:FF:000003">
    <property type="entry name" value="Murein hydrolase activator EnvC"/>
    <property type="match status" value="1"/>
</dbReference>
<accession>A0A3B0WQK4</accession>
<proteinExistence type="predicted"/>
<dbReference type="InterPro" id="IPR016047">
    <property type="entry name" value="M23ase_b-sheet_dom"/>
</dbReference>
<keyword evidence="1" id="KW-0175">Coiled coil</keyword>
<dbReference type="CDD" id="cd12797">
    <property type="entry name" value="M23_peptidase"/>
    <property type="match status" value="1"/>
</dbReference>
<evidence type="ECO:0000313" key="3">
    <source>
        <dbReference type="EMBL" id="VAW54910.1"/>
    </source>
</evidence>
<dbReference type="SUPFAM" id="SSF51261">
    <property type="entry name" value="Duplicated hybrid motif"/>
    <property type="match status" value="1"/>
</dbReference>
<dbReference type="InterPro" id="IPR011055">
    <property type="entry name" value="Dup_hybrid_motif"/>
</dbReference>
<name>A0A3B0WQK4_9ZZZZ</name>
<dbReference type="PANTHER" id="PTHR21666">
    <property type="entry name" value="PEPTIDASE-RELATED"/>
    <property type="match status" value="1"/>
</dbReference>
<dbReference type="EMBL" id="UOFE01000044">
    <property type="protein sequence ID" value="VAW54910.1"/>
    <property type="molecule type" value="Genomic_DNA"/>
</dbReference>
<gene>
    <name evidence="3" type="ORF">MNBD_GAMMA05-1860</name>
</gene>
<sequence>MTEHFSFTMFSTHTEPRLFCSILLLLCLFFSASTVYASKNEDMVHYQGKLEKLQKSIKKIQQHLKGNKKQRSHVLTELKRLEFKISKNAIKLKTLTNKVQKSIQHKKRLESEISKLNKSLTAQRQALSEQMRSAYSMGHQQNLKMLLNQQDPAQAGRTQEYFNYLNRARSAQITEFNQTIDKKSLTETELKQTLVTQNELLRALKKKKRERQQQRLKRKNLLTELSNKIENQENTLSSLENSRGRIENLLKSLGELLADIPTNPSEQQPFKSLKGKLPWPSKGHFLGKFGQSKNYGDLKWNGVLIKANYGTPVQVVSHGRVAFSDWLQGFGFITIVDHGDGYMSLYGNSESLFKQAGDWVQAGEIIATAGDSGGQPQSGVYFEIRSRGKPVDPSKWCNTKASHSTNVI</sequence>
<dbReference type="Gene3D" id="6.10.250.3150">
    <property type="match status" value="1"/>
</dbReference>
<protein>
    <submittedName>
        <fullName evidence="3">Murein hydrolase activator EnvC</fullName>
    </submittedName>
</protein>
<evidence type="ECO:0000256" key="1">
    <source>
        <dbReference type="SAM" id="Coils"/>
    </source>
</evidence>
<evidence type="ECO:0000259" key="2">
    <source>
        <dbReference type="Pfam" id="PF01551"/>
    </source>
</evidence>
<reference evidence="3" key="1">
    <citation type="submission" date="2018-06" db="EMBL/GenBank/DDBJ databases">
        <authorList>
            <person name="Zhirakovskaya E."/>
        </authorList>
    </citation>
    <scope>NUCLEOTIDE SEQUENCE</scope>
</reference>
<dbReference type="PANTHER" id="PTHR21666:SF270">
    <property type="entry name" value="MUREIN HYDROLASE ACTIVATOR ENVC"/>
    <property type="match status" value="1"/>
</dbReference>
<dbReference type="Pfam" id="PF01551">
    <property type="entry name" value="Peptidase_M23"/>
    <property type="match status" value="1"/>
</dbReference>
<organism evidence="3">
    <name type="scientific">hydrothermal vent metagenome</name>
    <dbReference type="NCBI Taxonomy" id="652676"/>
    <lineage>
        <taxon>unclassified sequences</taxon>
        <taxon>metagenomes</taxon>
        <taxon>ecological metagenomes</taxon>
    </lineage>
</organism>